<proteinExistence type="predicted"/>
<dbReference type="InterPro" id="IPR001387">
    <property type="entry name" value="Cro/C1-type_HTH"/>
</dbReference>
<reference evidence="3" key="1">
    <citation type="submission" date="2023-07" db="EMBL/GenBank/DDBJ databases">
        <title>30 novel species of actinomycetes from the DSMZ collection.</title>
        <authorList>
            <person name="Nouioui I."/>
        </authorList>
    </citation>
    <scope>NUCLEOTIDE SEQUENCE [LARGE SCALE GENOMIC DNA]</scope>
    <source>
        <strain evidence="3">DSM 41886</strain>
    </source>
</reference>
<dbReference type="Gene3D" id="1.10.260.40">
    <property type="entry name" value="lambda repressor-like DNA-binding domains"/>
    <property type="match status" value="1"/>
</dbReference>
<dbReference type="InterPro" id="IPR043917">
    <property type="entry name" value="DUF5753"/>
</dbReference>
<organism evidence="2 3">
    <name type="scientific">Streptomyces johnsoniae</name>
    <dbReference type="NCBI Taxonomy" id="3075532"/>
    <lineage>
        <taxon>Bacteria</taxon>
        <taxon>Bacillati</taxon>
        <taxon>Actinomycetota</taxon>
        <taxon>Actinomycetes</taxon>
        <taxon>Kitasatosporales</taxon>
        <taxon>Streptomycetaceae</taxon>
        <taxon>Streptomyces</taxon>
    </lineage>
</organism>
<evidence type="ECO:0000313" key="2">
    <source>
        <dbReference type="EMBL" id="MDT0445593.1"/>
    </source>
</evidence>
<accession>A0ABU2S9U5</accession>
<evidence type="ECO:0000313" key="3">
    <source>
        <dbReference type="Proteomes" id="UP001183615"/>
    </source>
</evidence>
<dbReference type="Proteomes" id="UP001183615">
    <property type="component" value="Unassembled WGS sequence"/>
</dbReference>
<gene>
    <name evidence="2" type="ORF">RM779_23785</name>
</gene>
<dbReference type="SUPFAM" id="SSF47413">
    <property type="entry name" value="lambda repressor-like DNA-binding domains"/>
    <property type="match status" value="1"/>
</dbReference>
<dbReference type="EMBL" id="JAVREV010000014">
    <property type="protein sequence ID" value="MDT0445593.1"/>
    <property type="molecule type" value="Genomic_DNA"/>
</dbReference>
<dbReference type="InterPro" id="IPR010982">
    <property type="entry name" value="Lambda_DNA-bd_dom_sf"/>
</dbReference>
<dbReference type="PROSITE" id="PS50943">
    <property type="entry name" value="HTH_CROC1"/>
    <property type="match status" value="1"/>
</dbReference>
<dbReference type="RefSeq" id="WP_311619774.1">
    <property type="nucleotide sequence ID" value="NZ_JAVREV010000014.1"/>
</dbReference>
<name>A0ABU2S9U5_9ACTN</name>
<dbReference type="CDD" id="cd00093">
    <property type="entry name" value="HTH_XRE"/>
    <property type="match status" value="1"/>
</dbReference>
<sequence length="275" mass="30485">MEEDIPSGSLSPLHGFGFEVRAVRLGRKLTQKHLAKGSGYSEAYVSRVEKGQLVPSERFARGCDVVFGTHGVFERLRRRLEESDHPLWFVPYVQLEEKAERILDFSPSLVMGLLQTEDYARAIFRAAHPRAAEDVIEGKVAARLRRREIFKREDPPALWVVLHEAALRTAVGGSAVMAAQLEQLLGAMERPHVDLQVVRFASGAPDGRLRPFTLLGMPDAATLLFRDAPHGGGRVYDAAAMVGPATEIYDRLRAHASSPDDSAAFVKSLLKEYRS</sequence>
<dbReference type="Pfam" id="PF19054">
    <property type="entry name" value="DUF5753"/>
    <property type="match status" value="1"/>
</dbReference>
<dbReference type="Pfam" id="PF13560">
    <property type="entry name" value="HTH_31"/>
    <property type="match status" value="1"/>
</dbReference>
<evidence type="ECO:0000259" key="1">
    <source>
        <dbReference type="PROSITE" id="PS50943"/>
    </source>
</evidence>
<feature type="domain" description="HTH cro/C1-type" evidence="1">
    <location>
        <begin position="20"/>
        <end position="56"/>
    </location>
</feature>
<protein>
    <submittedName>
        <fullName evidence="2">Helix-turn-helix transcriptional regulator</fullName>
    </submittedName>
</protein>
<comment type="caution">
    <text evidence="2">The sequence shown here is derived from an EMBL/GenBank/DDBJ whole genome shotgun (WGS) entry which is preliminary data.</text>
</comment>
<keyword evidence="3" id="KW-1185">Reference proteome</keyword>
<dbReference type="SMART" id="SM00530">
    <property type="entry name" value="HTH_XRE"/>
    <property type="match status" value="1"/>
</dbReference>